<dbReference type="InterPro" id="IPR018060">
    <property type="entry name" value="HTH_AraC"/>
</dbReference>
<feature type="transmembrane region" description="Helical" evidence="4">
    <location>
        <begin position="16"/>
        <end position="35"/>
    </location>
</feature>
<dbReference type="PRINTS" id="PR00032">
    <property type="entry name" value="HTHARAC"/>
</dbReference>
<dbReference type="Pfam" id="PF12833">
    <property type="entry name" value="HTH_18"/>
    <property type="match status" value="1"/>
</dbReference>
<evidence type="ECO:0000313" key="6">
    <source>
        <dbReference type="EMBL" id="UOB18472.1"/>
    </source>
</evidence>
<keyword evidence="3" id="KW-0804">Transcription</keyword>
<dbReference type="PROSITE" id="PS00041">
    <property type="entry name" value="HTH_ARAC_FAMILY_1"/>
    <property type="match status" value="1"/>
</dbReference>
<dbReference type="PANTHER" id="PTHR43280:SF29">
    <property type="entry name" value="ARAC-FAMILY TRANSCRIPTIONAL REGULATOR"/>
    <property type="match status" value="1"/>
</dbReference>
<keyword evidence="2" id="KW-0238">DNA-binding</keyword>
<accession>A0A9E7A099</accession>
<dbReference type="InterPro" id="IPR009057">
    <property type="entry name" value="Homeodomain-like_sf"/>
</dbReference>
<evidence type="ECO:0000259" key="5">
    <source>
        <dbReference type="SMART" id="SM00342"/>
    </source>
</evidence>
<evidence type="ECO:0000256" key="1">
    <source>
        <dbReference type="ARBA" id="ARBA00023015"/>
    </source>
</evidence>
<feature type="transmembrane region" description="Helical" evidence="4">
    <location>
        <begin position="55"/>
        <end position="78"/>
    </location>
</feature>
<dbReference type="EMBL" id="CP094358">
    <property type="protein sequence ID" value="UOB18472.1"/>
    <property type="molecule type" value="Genomic_DNA"/>
</dbReference>
<gene>
    <name evidence="6" type="ORF">MQE35_04070</name>
</gene>
<reference evidence="6" key="1">
    <citation type="submission" date="2022-03" db="EMBL/GenBank/DDBJ databases">
        <title>Description of Abyssus ytuae gen. nov., sp. nov., a novel member of the family Flavobacteriaceae isolated from the sediment of Mariana Trench.</title>
        <authorList>
            <person name="Zhang J."/>
            <person name="Xu X."/>
        </authorList>
    </citation>
    <scope>NUCLEOTIDE SEQUENCE</scope>
    <source>
        <strain evidence="6">MT3330</strain>
    </source>
</reference>
<dbReference type="GO" id="GO:0043565">
    <property type="term" value="F:sequence-specific DNA binding"/>
    <property type="evidence" value="ECO:0007669"/>
    <property type="project" value="InterPro"/>
</dbReference>
<dbReference type="Proteomes" id="UP000831290">
    <property type="component" value="Chromosome"/>
</dbReference>
<dbReference type="RefSeq" id="WP_255844709.1">
    <property type="nucleotide sequence ID" value="NZ_CP094358.1"/>
</dbReference>
<dbReference type="SMART" id="SM00342">
    <property type="entry name" value="HTH_ARAC"/>
    <property type="match status" value="1"/>
</dbReference>
<feature type="transmembrane region" description="Helical" evidence="4">
    <location>
        <begin position="124"/>
        <end position="143"/>
    </location>
</feature>
<evidence type="ECO:0000313" key="7">
    <source>
        <dbReference type="Proteomes" id="UP000831290"/>
    </source>
</evidence>
<dbReference type="KEGG" id="fbm:MQE35_04070"/>
<dbReference type="InterPro" id="IPR020449">
    <property type="entry name" value="Tscrpt_reg_AraC-type_HTH"/>
</dbReference>
<keyword evidence="4" id="KW-1133">Transmembrane helix</keyword>
<keyword evidence="7" id="KW-1185">Reference proteome</keyword>
<keyword evidence="4" id="KW-0812">Transmembrane</keyword>
<dbReference type="InterPro" id="IPR018062">
    <property type="entry name" value="HTH_AraC-typ_CS"/>
</dbReference>
<dbReference type="PANTHER" id="PTHR43280">
    <property type="entry name" value="ARAC-FAMILY TRANSCRIPTIONAL REGULATOR"/>
    <property type="match status" value="1"/>
</dbReference>
<dbReference type="Gene3D" id="1.10.10.60">
    <property type="entry name" value="Homeodomain-like"/>
    <property type="match status" value="2"/>
</dbReference>
<dbReference type="GO" id="GO:0003700">
    <property type="term" value="F:DNA-binding transcription factor activity"/>
    <property type="evidence" value="ECO:0007669"/>
    <property type="project" value="InterPro"/>
</dbReference>
<proteinExistence type="predicted"/>
<evidence type="ECO:0000256" key="2">
    <source>
        <dbReference type="ARBA" id="ARBA00023125"/>
    </source>
</evidence>
<name>A0A9E7A099_9FLAO</name>
<evidence type="ECO:0000256" key="4">
    <source>
        <dbReference type="SAM" id="Phobius"/>
    </source>
</evidence>
<organism evidence="6 7">
    <name type="scientific">Abyssalbus ytuae</name>
    <dbReference type="NCBI Taxonomy" id="2926907"/>
    <lineage>
        <taxon>Bacteria</taxon>
        <taxon>Pseudomonadati</taxon>
        <taxon>Bacteroidota</taxon>
        <taxon>Flavobacteriia</taxon>
        <taxon>Flavobacteriales</taxon>
        <taxon>Flavobacteriaceae</taxon>
        <taxon>Abyssalbus</taxon>
    </lineage>
</organism>
<dbReference type="SUPFAM" id="SSF46689">
    <property type="entry name" value="Homeodomain-like"/>
    <property type="match status" value="1"/>
</dbReference>
<keyword evidence="4" id="KW-0472">Membrane</keyword>
<feature type="domain" description="HTH araC/xylS-type" evidence="5">
    <location>
        <begin position="193"/>
        <end position="277"/>
    </location>
</feature>
<dbReference type="AlphaFoldDB" id="A0A9E7A099"/>
<keyword evidence="1" id="KW-0805">Transcription regulation</keyword>
<sequence>MRNVAVKSKIILKKDIIHFAPFIYVLFSYLPHYFLSSSEKMEIHEKQSVSDLIFIFPHMELIIVILMVYYTIYIYMDYIKGFEGPPHLKVWLKVMCLGFFGVVFSYIIYYSLLYTGVLKKEYDYFITTVMSFFIAIISFFAFNKPEIFDGKAMNKLLPFIKYKKTGLSDSISHELKEKLLTLMVEEKPYLNSDFKLMDVADLLNINRHHASQVINQHFELNFFDFVNHYRIEKAIELLEEDNDLNITEIAYESGFNNTVSFNKAFKKISGTTPSNYKKKVSSL</sequence>
<feature type="transmembrane region" description="Helical" evidence="4">
    <location>
        <begin position="90"/>
        <end position="112"/>
    </location>
</feature>
<protein>
    <submittedName>
        <fullName evidence="6">Helix-turn-helix domain-containing protein</fullName>
    </submittedName>
</protein>
<evidence type="ECO:0000256" key="3">
    <source>
        <dbReference type="ARBA" id="ARBA00023163"/>
    </source>
</evidence>